<comment type="caution">
    <text evidence="2">The sequence shown here is derived from an EMBL/GenBank/DDBJ whole genome shotgun (WGS) entry which is preliminary data.</text>
</comment>
<organism evidence="2 3">
    <name type="scientific">Pristionchus entomophagus</name>
    <dbReference type="NCBI Taxonomy" id="358040"/>
    <lineage>
        <taxon>Eukaryota</taxon>
        <taxon>Metazoa</taxon>
        <taxon>Ecdysozoa</taxon>
        <taxon>Nematoda</taxon>
        <taxon>Chromadorea</taxon>
        <taxon>Rhabditida</taxon>
        <taxon>Rhabditina</taxon>
        <taxon>Diplogasteromorpha</taxon>
        <taxon>Diplogasteroidea</taxon>
        <taxon>Neodiplogasteridae</taxon>
        <taxon>Pristionchus</taxon>
    </lineage>
</organism>
<feature type="transmembrane region" description="Helical" evidence="1">
    <location>
        <begin position="60"/>
        <end position="83"/>
    </location>
</feature>
<evidence type="ECO:0000313" key="2">
    <source>
        <dbReference type="EMBL" id="GMS94976.1"/>
    </source>
</evidence>
<proteinExistence type="predicted"/>
<keyword evidence="1" id="KW-0472">Membrane</keyword>
<sequence>MESIRTMLIVQFLNRSITDQFRPYFEIIYVFEFFFLLLFPVVAIRIMQATWRTTSYHRNIRLRIIVSSVLAIAYTSARVFILFHQ</sequence>
<accession>A0AAV5TKX7</accession>
<feature type="non-terminal residue" evidence="2">
    <location>
        <position position="85"/>
    </location>
</feature>
<reference evidence="2" key="1">
    <citation type="submission" date="2023-10" db="EMBL/GenBank/DDBJ databases">
        <title>Genome assembly of Pristionchus species.</title>
        <authorList>
            <person name="Yoshida K."/>
            <person name="Sommer R.J."/>
        </authorList>
    </citation>
    <scope>NUCLEOTIDE SEQUENCE</scope>
    <source>
        <strain evidence="2">RS0144</strain>
    </source>
</reference>
<dbReference type="EMBL" id="BTSX01000004">
    <property type="protein sequence ID" value="GMS94976.1"/>
    <property type="molecule type" value="Genomic_DNA"/>
</dbReference>
<keyword evidence="1" id="KW-1133">Transmembrane helix</keyword>
<dbReference type="Proteomes" id="UP001432027">
    <property type="component" value="Unassembled WGS sequence"/>
</dbReference>
<dbReference type="AlphaFoldDB" id="A0AAV5TKX7"/>
<keyword evidence="3" id="KW-1185">Reference proteome</keyword>
<feature type="transmembrane region" description="Helical" evidence="1">
    <location>
        <begin position="27"/>
        <end position="48"/>
    </location>
</feature>
<evidence type="ECO:0000256" key="1">
    <source>
        <dbReference type="SAM" id="Phobius"/>
    </source>
</evidence>
<evidence type="ECO:0000313" key="3">
    <source>
        <dbReference type="Proteomes" id="UP001432027"/>
    </source>
</evidence>
<keyword evidence="1" id="KW-0812">Transmembrane</keyword>
<name>A0AAV5TKX7_9BILA</name>
<protein>
    <recommendedName>
        <fullName evidence="4">G protein-coupled receptor</fullName>
    </recommendedName>
</protein>
<gene>
    <name evidence="2" type="ORF">PENTCL1PPCAC_17151</name>
</gene>
<evidence type="ECO:0008006" key="4">
    <source>
        <dbReference type="Google" id="ProtNLM"/>
    </source>
</evidence>